<keyword evidence="4" id="KW-1185">Reference proteome</keyword>
<gene>
    <name evidence="3" type="ORF">ACFQ4O_07085</name>
</gene>
<dbReference type="Pfam" id="PF01541">
    <property type="entry name" value="GIY-YIG"/>
    <property type="match status" value="1"/>
</dbReference>
<dbReference type="EMBL" id="JBHTMX010000040">
    <property type="protein sequence ID" value="MFD1331764.1"/>
    <property type="molecule type" value="Genomic_DNA"/>
</dbReference>
<dbReference type="PANTHER" id="PTHR34477:SF5">
    <property type="entry name" value="BSL5627 PROTEIN"/>
    <property type="match status" value="1"/>
</dbReference>
<organism evidence="3 4">
    <name type="scientific">Methylopila musalis</name>
    <dbReference type="NCBI Taxonomy" id="1134781"/>
    <lineage>
        <taxon>Bacteria</taxon>
        <taxon>Pseudomonadati</taxon>
        <taxon>Pseudomonadota</taxon>
        <taxon>Alphaproteobacteria</taxon>
        <taxon>Hyphomicrobiales</taxon>
        <taxon>Methylopilaceae</taxon>
        <taxon>Methylopila</taxon>
    </lineage>
</organism>
<feature type="domain" description="GIY-YIG" evidence="2">
    <location>
        <begin position="2"/>
        <end position="78"/>
    </location>
</feature>
<dbReference type="Proteomes" id="UP001597171">
    <property type="component" value="Unassembled WGS sequence"/>
</dbReference>
<dbReference type="InterPro" id="IPR000305">
    <property type="entry name" value="GIY-YIG_endonuc"/>
</dbReference>
<dbReference type="PROSITE" id="PS50164">
    <property type="entry name" value="GIY_YIG"/>
    <property type="match status" value="1"/>
</dbReference>
<reference evidence="4" key="1">
    <citation type="journal article" date="2019" name="Int. J. Syst. Evol. Microbiol.">
        <title>The Global Catalogue of Microorganisms (GCM) 10K type strain sequencing project: providing services to taxonomists for standard genome sequencing and annotation.</title>
        <authorList>
            <consortium name="The Broad Institute Genomics Platform"/>
            <consortium name="The Broad Institute Genome Sequencing Center for Infectious Disease"/>
            <person name="Wu L."/>
            <person name="Ma J."/>
        </authorList>
    </citation>
    <scope>NUCLEOTIDE SEQUENCE [LARGE SCALE GENOMIC DNA]</scope>
    <source>
        <strain evidence="4">CCUG 61696</strain>
    </source>
</reference>
<evidence type="ECO:0000256" key="1">
    <source>
        <dbReference type="ARBA" id="ARBA00007435"/>
    </source>
</evidence>
<dbReference type="SMART" id="SM00465">
    <property type="entry name" value="GIYc"/>
    <property type="match status" value="1"/>
</dbReference>
<dbReference type="SUPFAM" id="SSF82771">
    <property type="entry name" value="GIY-YIG endonuclease"/>
    <property type="match status" value="1"/>
</dbReference>
<dbReference type="RefSeq" id="WP_378774986.1">
    <property type="nucleotide sequence ID" value="NZ_JBHTMX010000040.1"/>
</dbReference>
<dbReference type="InterPro" id="IPR035901">
    <property type="entry name" value="GIY-YIG_endonuc_sf"/>
</dbReference>
<comment type="caution">
    <text evidence="3">The sequence shown here is derived from an EMBL/GenBank/DDBJ whole genome shotgun (WGS) entry which is preliminary data.</text>
</comment>
<accession>A0ABW3Z678</accession>
<evidence type="ECO:0000313" key="3">
    <source>
        <dbReference type="EMBL" id="MFD1331764.1"/>
    </source>
</evidence>
<evidence type="ECO:0000313" key="4">
    <source>
        <dbReference type="Proteomes" id="UP001597171"/>
    </source>
</evidence>
<dbReference type="Gene3D" id="3.40.1440.10">
    <property type="entry name" value="GIY-YIG endonuclease"/>
    <property type="match status" value="1"/>
</dbReference>
<protein>
    <submittedName>
        <fullName evidence="3">GIY-YIG nuclease family protein</fullName>
    </submittedName>
</protein>
<dbReference type="InterPro" id="IPR050190">
    <property type="entry name" value="UPF0213_domain"/>
</dbReference>
<evidence type="ECO:0000259" key="2">
    <source>
        <dbReference type="PROSITE" id="PS50164"/>
    </source>
</evidence>
<comment type="similarity">
    <text evidence="1">Belongs to the UPF0213 family.</text>
</comment>
<sequence length="96" mass="11223">MKSSFVYLMSNHPNGVLYCGVTSDLVRRVAQHRTGAFDGFTKRYGLTTLVWFEAHEEVTSAITREKAIKHWSRARKVRLIHDSNRDWRDLWGEISQ</sequence>
<dbReference type="CDD" id="cd10448">
    <property type="entry name" value="GIY-YIG_unchar_3"/>
    <property type="match status" value="1"/>
</dbReference>
<name>A0ABW3Z678_9HYPH</name>
<proteinExistence type="inferred from homology"/>
<dbReference type="PANTHER" id="PTHR34477">
    <property type="entry name" value="UPF0213 PROTEIN YHBQ"/>
    <property type="match status" value="1"/>
</dbReference>